<keyword evidence="8" id="KW-1185">Reference proteome</keyword>
<dbReference type="InterPro" id="IPR003807">
    <property type="entry name" value="DUF202"/>
</dbReference>
<evidence type="ECO:0000313" key="8">
    <source>
        <dbReference type="Proteomes" id="UP000053831"/>
    </source>
</evidence>
<evidence type="ECO:0000256" key="4">
    <source>
        <dbReference type="ARBA" id="ARBA00023136"/>
    </source>
</evidence>
<dbReference type="OrthoDB" id="5525680at2759"/>
<keyword evidence="3 5" id="KW-1133">Transmembrane helix</keyword>
<evidence type="ECO:0000256" key="3">
    <source>
        <dbReference type="ARBA" id="ARBA00022989"/>
    </source>
</evidence>
<sequence length="185" mass="20160">MLPRTDDGLAEYEIDDESVTIKCCAPLSRLTAPVEVGEIGSGLAGSSTFFKWPILGPLLFVNESSDARDHCANERTFLAYLKLSVYMAILSVAITLNFHIKGQESPSDLERRISKPLGAIFWALSLLALSVGCANYIRTVNMYSRKAAIVQSGWKTQFILGIISVAIIGTCIILLVISKMGEVDD</sequence>
<reference evidence="7 8" key="1">
    <citation type="submission" date="2015-07" db="EMBL/GenBank/DDBJ databases">
        <title>The genome of the fungus Escovopsis weberi, a specialized disease agent of ant agriculture.</title>
        <authorList>
            <person name="de Man T.J."/>
            <person name="Stajich J.E."/>
            <person name="Kubicek C.P."/>
            <person name="Chenthamara K."/>
            <person name="Atanasova L."/>
            <person name="Druzhinina I.S."/>
            <person name="Birnbaum S."/>
            <person name="Barribeau S.M."/>
            <person name="Teiling C."/>
            <person name="Suen G."/>
            <person name="Currie C."/>
            <person name="Gerardo N.M."/>
        </authorList>
    </citation>
    <scope>NUCLEOTIDE SEQUENCE [LARGE SCALE GENOMIC DNA]</scope>
</reference>
<organism evidence="7 8">
    <name type="scientific">Escovopsis weberi</name>
    <dbReference type="NCBI Taxonomy" id="150374"/>
    <lineage>
        <taxon>Eukaryota</taxon>
        <taxon>Fungi</taxon>
        <taxon>Dikarya</taxon>
        <taxon>Ascomycota</taxon>
        <taxon>Pezizomycotina</taxon>
        <taxon>Sordariomycetes</taxon>
        <taxon>Hypocreomycetidae</taxon>
        <taxon>Hypocreales</taxon>
        <taxon>Hypocreaceae</taxon>
        <taxon>Escovopsis</taxon>
    </lineage>
</organism>
<dbReference type="PANTHER" id="PTHR34187:SF3">
    <property type="entry name" value="DUF DOMAIN PROTEIN (AFU_ORTHOLOGUE AFUA_6G11150)"/>
    <property type="match status" value="1"/>
</dbReference>
<comment type="subcellular location">
    <subcellularLocation>
        <location evidence="1">Endomembrane system</location>
        <topology evidence="1">Multi-pass membrane protein</topology>
    </subcellularLocation>
</comment>
<dbReference type="AlphaFoldDB" id="A0A0M8N006"/>
<evidence type="ECO:0000256" key="2">
    <source>
        <dbReference type="ARBA" id="ARBA00022692"/>
    </source>
</evidence>
<dbReference type="InterPro" id="IPR052053">
    <property type="entry name" value="IM_YidH-like"/>
</dbReference>
<dbReference type="GO" id="GO:0012505">
    <property type="term" value="C:endomembrane system"/>
    <property type="evidence" value="ECO:0007669"/>
    <property type="project" value="UniProtKB-SubCell"/>
</dbReference>
<evidence type="ECO:0000259" key="6">
    <source>
        <dbReference type="Pfam" id="PF02656"/>
    </source>
</evidence>
<feature type="domain" description="DUF202" evidence="6">
    <location>
        <begin position="68"/>
        <end position="142"/>
    </location>
</feature>
<gene>
    <name evidence="7" type="ORF">ESCO_002967</name>
</gene>
<protein>
    <recommendedName>
        <fullName evidence="6">DUF202 domain-containing protein</fullName>
    </recommendedName>
</protein>
<dbReference type="EMBL" id="LGSR01000022">
    <property type="protein sequence ID" value="KOS17744.1"/>
    <property type="molecule type" value="Genomic_DNA"/>
</dbReference>
<evidence type="ECO:0000256" key="5">
    <source>
        <dbReference type="SAM" id="Phobius"/>
    </source>
</evidence>
<name>A0A0M8N006_ESCWE</name>
<feature type="transmembrane region" description="Helical" evidence="5">
    <location>
        <begin position="119"/>
        <end position="137"/>
    </location>
</feature>
<proteinExistence type="predicted"/>
<feature type="transmembrane region" description="Helical" evidence="5">
    <location>
        <begin position="158"/>
        <end position="177"/>
    </location>
</feature>
<dbReference type="Proteomes" id="UP000053831">
    <property type="component" value="Unassembled WGS sequence"/>
</dbReference>
<feature type="transmembrane region" description="Helical" evidence="5">
    <location>
        <begin position="77"/>
        <end position="99"/>
    </location>
</feature>
<evidence type="ECO:0000313" key="7">
    <source>
        <dbReference type="EMBL" id="KOS17744.1"/>
    </source>
</evidence>
<keyword evidence="2 5" id="KW-0812">Transmembrane</keyword>
<dbReference type="PANTHER" id="PTHR34187">
    <property type="entry name" value="FGR18P"/>
    <property type="match status" value="1"/>
</dbReference>
<dbReference type="Pfam" id="PF02656">
    <property type="entry name" value="DUF202"/>
    <property type="match status" value="1"/>
</dbReference>
<comment type="caution">
    <text evidence="7">The sequence shown here is derived from an EMBL/GenBank/DDBJ whole genome shotgun (WGS) entry which is preliminary data.</text>
</comment>
<keyword evidence="4 5" id="KW-0472">Membrane</keyword>
<accession>A0A0M8N006</accession>
<evidence type="ECO:0000256" key="1">
    <source>
        <dbReference type="ARBA" id="ARBA00004127"/>
    </source>
</evidence>